<sequence length="62" mass="6779">MQPAQDALYERKRSAVSLVTADPSCDCEYGLKLGAKIPHSLCSLAKMPHPANHRTCAKKPRS</sequence>
<evidence type="ECO:0000313" key="1">
    <source>
        <dbReference type="EMBL" id="CDH44132.1"/>
    </source>
</evidence>
<comment type="caution">
    <text evidence="1">The sequence shown here is derived from an EMBL/GenBank/DDBJ whole genome shotgun (WGS) entry which is preliminary data.</text>
</comment>
<evidence type="ECO:0000313" key="2">
    <source>
        <dbReference type="Proteomes" id="UP000019184"/>
    </source>
</evidence>
<dbReference type="Proteomes" id="UP000019184">
    <property type="component" value="Unassembled WGS sequence"/>
</dbReference>
<reference evidence="1 2" key="1">
    <citation type="journal article" date="2014" name="ISME J.">
        <title>Candidatus Competibacter-lineage genomes retrieved from metagenomes reveal functional metabolic diversity.</title>
        <authorList>
            <person name="McIlroy S.J."/>
            <person name="Albertsen M."/>
            <person name="Andresen E.K."/>
            <person name="Saunders A.M."/>
            <person name="Kristiansen R."/>
            <person name="Stokholm-Bjerregaard M."/>
            <person name="Nielsen K.L."/>
            <person name="Nielsen P.H."/>
        </authorList>
    </citation>
    <scope>NUCLEOTIDE SEQUENCE [LARGE SCALE GENOMIC DNA]</scope>
    <source>
        <strain evidence="1 2">Run_B_J11</strain>
    </source>
</reference>
<dbReference type="EMBL" id="CBTK010000059">
    <property type="protein sequence ID" value="CDH44132.1"/>
    <property type="molecule type" value="Genomic_DNA"/>
</dbReference>
<name>A0A7U7G909_9GAMM</name>
<protein>
    <submittedName>
        <fullName evidence="1">Uncharacterized protein</fullName>
    </submittedName>
</protein>
<accession>A0A7U7G909</accession>
<keyword evidence="2" id="KW-1185">Reference proteome</keyword>
<proteinExistence type="predicted"/>
<organism evidence="1 2">
    <name type="scientific">Candidatus Contendobacter odensis Run_B_J11</name>
    <dbReference type="NCBI Taxonomy" id="1400861"/>
    <lineage>
        <taxon>Bacteria</taxon>
        <taxon>Pseudomonadati</taxon>
        <taxon>Pseudomonadota</taxon>
        <taxon>Gammaproteobacteria</taxon>
        <taxon>Candidatus Competibacteraceae</taxon>
        <taxon>Candidatus Contendibacter</taxon>
    </lineage>
</organism>
<dbReference type="AlphaFoldDB" id="A0A7U7G909"/>
<gene>
    <name evidence="1" type="ORF">BN874_1510030</name>
</gene>